<reference evidence="2 3" key="1">
    <citation type="journal article" date="1998" name="Science">
        <title>Genome sequence of the nematode C. elegans: a platform for investigating biology.</title>
        <authorList>
            <consortium name="The C. elegans sequencing consortium"/>
            <person name="Sulson J.E."/>
            <person name="Waterston R."/>
        </authorList>
    </citation>
    <scope>NUCLEOTIDE SEQUENCE [LARGE SCALE GENOMIC DNA]</scope>
    <source>
        <strain evidence="2 3">Bristol N2</strain>
    </source>
</reference>
<dbReference type="WormBase" id="C45B2.3">
    <property type="protein sequence ID" value="CE02553"/>
    <property type="gene ID" value="WBGene00016660"/>
</dbReference>
<dbReference type="eggNOG" id="ENOG502TI5X">
    <property type="taxonomic scope" value="Eukaryota"/>
</dbReference>
<evidence type="ECO:0000313" key="3">
    <source>
        <dbReference type="Proteomes" id="UP000001940"/>
    </source>
</evidence>
<dbReference type="FunCoup" id="Q95YC8">
    <property type="interactions" value="851"/>
</dbReference>
<organism evidence="2 3">
    <name type="scientific">Caenorhabditis elegans</name>
    <dbReference type="NCBI Taxonomy" id="6239"/>
    <lineage>
        <taxon>Eukaryota</taxon>
        <taxon>Metazoa</taxon>
        <taxon>Ecdysozoa</taxon>
        <taxon>Nematoda</taxon>
        <taxon>Chromadorea</taxon>
        <taxon>Rhabditida</taxon>
        <taxon>Rhabditina</taxon>
        <taxon>Rhabditomorpha</taxon>
        <taxon>Rhabditoidea</taxon>
        <taxon>Rhabditidae</taxon>
        <taxon>Peloderinae</taxon>
        <taxon>Caenorhabditis</taxon>
    </lineage>
</organism>
<dbReference type="PANTHER" id="PTHR39381:SF1">
    <property type="entry name" value="NEUROPEPTIDE-LIKE PROTEIN"/>
    <property type="match status" value="1"/>
</dbReference>
<dbReference type="KEGG" id="cel:CELE_C45B2.3"/>
<keyword evidence="5" id="KW-1267">Proteomics identification</keyword>
<feature type="signal peptide" evidence="1">
    <location>
        <begin position="1"/>
        <end position="28"/>
    </location>
</feature>
<feature type="chain" id="PRO_5004321731" evidence="1">
    <location>
        <begin position="29"/>
        <end position="107"/>
    </location>
</feature>
<dbReference type="PaxDb" id="6239-C45B2.3"/>
<name>Q95YC8_CAEEL</name>
<evidence type="ECO:0007829" key="5">
    <source>
        <dbReference type="PeptideAtlas" id="Q95YC8"/>
    </source>
</evidence>
<dbReference type="HOGENOM" id="CLU_2335511_0_0_1"/>
<dbReference type="PeptideAtlas" id="Q95YC8"/>
<dbReference type="PANTHER" id="PTHR39381">
    <property type="entry name" value="PROTEIN CBG14825-RELATED"/>
    <property type="match status" value="1"/>
</dbReference>
<dbReference type="CTD" id="183467"/>
<dbReference type="RefSeq" id="NP_509015.1">
    <property type="nucleotide sequence ID" value="NM_076614.2"/>
</dbReference>
<dbReference type="PhylomeDB" id="Q95YC8"/>
<gene>
    <name evidence="2 4" type="ORF">C45B2.3</name>
    <name evidence="2" type="ORF">CELE_C45B2.3</name>
</gene>
<sequence>MSSNDHFFVMNTFGLLLALAVLFASVEAANRYGWPDSYERFLERQGVWDFKKHEVKSSYRTRKSYERDLKDLFDDWKKQTRWGQKDYRSNKYQAPKSGFGRYGFPGK</sequence>
<dbReference type="GeneID" id="183467"/>
<accession>Q95YC8</accession>
<dbReference type="EMBL" id="BX284606">
    <property type="protein sequence ID" value="CCD63811.1"/>
    <property type="molecule type" value="Genomic_DNA"/>
</dbReference>
<dbReference type="AlphaFoldDB" id="Q95YC8"/>
<proteinExistence type="evidence at protein level"/>
<dbReference type="AGR" id="WB:WBGene00016660"/>
<dbReference type="OrthoDB" id="5799436at2759"/>
<evidence type="ECO:0000313" key="4">
    <source>
        <dbReference type="WormBase" id="C45B2.3"/>
    </source>
</evidence>
<evidence type="ECO:0000256" key="1">
    <source>
        <dbReference type="SAM" id="SignalP"/>
    </source>
</evidence>
<keyword evidence="1" id="KW-0732">Signal</keyword>
<dbReference type="Proteomes" id="UP000001940">
    <property type="component" value="Chromosome X"/>
</dbReference>
<protein>
    <submittedName>
        <fullName evidence="2">Neuropeptide-Like Protein</fullName>
    </submittedName>
</protein>
<dbReference type="UCSC" id="C45B2.3">
    <property type="organism name" value="c. elegans"/>
</dbReference>
<evidence type="ECO:0000313" key="2">
    <source>
        <dbReference type="EMBL" id="CCD63811.1"/>
    </source>
</evidence>
<dbReference type="InParanoid" id="Q95YC8"/>
<keyword evidence="3" id="KW-1185">Reference proteome</keyword>
<dbReference type="OMA" id="WPDSYER"/>
<dbReference type="Bgee" id="WBGene00016660">
    <property type="expression patterns" value="Expressed in adult organism and 2 other cell types or tissues"/>
</dbReference>